<accession>A0A511FGS1</accession>
<organism evidence="3 5">
    <name type="scientific">Cellulomonas hominis</name>
    <dbReference type="NCBI Taxonomy" id="156981"/>
    <lineage>
        <taxon>Bacteria</taxon>
        <taxon>Bacillati</taxon>
        <taxon>Actinomycetota</taxon>
        <taxon>Actinomycetes</taxon>
        <taxon>Micrococcales</taxon>
        <taxon>Cellulomonadaceae</taxon>
        <taxon>Cellulomonas</taxon>
    </lineage>
</organism>
<evidence type="ECO:0000313" key="3">
    <source>
        <dbReference type="EMBL" id="GEL47784.1"/>
    </source>
</evidence>
<reference evidence="4 6" key="2">
    <citation type="submission" date="2020-08" db="EMBL/GenBank/DDBJ databases">
        <title>Sequencing the genomes of 1000 actinobacteria strains.</title>
        <authorList>
            <person name="Klenk H.-P."/>
        </authorList>
    </citation>
    <scope>NUCLEOTIDE SEQUENCE [LARGE SCALE GENOMIC DNA]</scope>
    <source>
        <strain evidence="4 6">DSM 9581</strain>
    </source>
</reference>
<reference evidence="3 5" key="1">
    <citation type="submission" date="2019-07" db="EMBL/GenBank/DDBJ databases">
        <title>Whole genome shotgun sequence of Cellulomonas hominis NBRC 16055.</title>
        <authorList>
            <person name="Hosoyama A."/>
            <person name="Uohara A."/>
            <person name="Ohji S."/>
            <person name="Ichikawa N."/>
        </authorList>
    </citation>
    <scope>NUCLEOTIDE SEQUENCE [LARGE SCALE GENOMIC DNA]</scope>
    <source>
        <strain evidence="3 5">NBRC 16055</strain>
    </source>
</reference>
<dbReference type="EMBL" id="JACHDN010000001">
    <property type="protein sequence ID" value="MBB5474750.1"/>
    <property type="molecule type" value="Genomic_DNA"/>
</dbReference>
<protein>
    <recommendedName>
        <fullName evidence="7">Excisionase</fullName>
    </recommendedName>
</protein>
<dbReference type="Proteomes" id="UP000564629">
    <property type="component" value="Unassembled WGS sequence"/>
</dbReference>
<feature type="transmembrane region" description="Helical" evidence="2">
    <location>
        <begin position="52"/>
        <end position="72"/>
    </location>
</feature>
<evidence type="ECO:0008006" key="7">
    <source>
        <dbReference type="Google" id="ProtNLM"/>
    </source>
</evidence>
<evidence type="ECO:0000313" key="6">
    <source>
        <dbReference type="Proteomes" id="UP000564629"/>
    </source>
</evidence>
<sequence length="233" mass="23673">MSRARSARPVARAALISALIGTALIAAGAFWLSFEALADLACRAGVPDQQVWVWPLVVDGVILVSTVAVFALRGHSAVVSAYPWGLLIGGVVVSVAANGVHAALSQTDVPSPVAVAVATIPPLALVGATHLSVLLADRVSPGAFTGLRPVRRRIEQPAAPSEPAGAGSTPDSPAPRRPGAPKAVADEAARAWYDAQVSAGLNPTGAMFAETFGVSAATGRRRLAALRGELTSV</sequence>
<keyword evidence="2" id="KW-1133">Transmembrane helix</keyword>
<dbReference type="OrthoDB" id="4480597at2"/>
<keyword evidence="5" id="KW-1185">Reference proteome</keyword>
<feature type="transmembrane region" description="Helical" evidence="2">
    <location>
        <begin position="116"/>
        <end position="136"/>
    </location>
</feature>
<evidence type="ECO:0000256" key="1">
    <source>
        <dbReference type="SAM" id="MobiDB-lite"/>
    </source>
</evidence>
<gene>
    <name evidence="3" type="ORF">CHO01_29000</name>
    <name evidence="4" type="ORF">HNR08_003486</name>
</gene>
<comment type="caution">
    <text evidence="3">The sequence shown here is derived from an EMBL/GenBank/DDBJ whole genome shotgun (WGS) entry which is preliminary data.</text>
</comment>
<feature type="region of interest" description="Disordered" evidence="1">
    <location>
        <begin position="155"/>
        <end position="185"/>
    </location>
</feature>
<keyword evidence="2" id="KW-0812">Transmembrane</keyword>
<name>A0A511FGS1_9CELL</name>
<dbReference type="EMBL" id="BJVQ01000048">
    <property type="protein sequence ID" value="GEL47784.1"/>
    <property type="molecule type" value="Genomic_DNA"/>
</dbReference>
<evidence type="ECO:0000313" key="5">
    <source>
        <dbReference type="Proteomes" id="UP000321723"/>
    </source>
</evidence>
<feature type="transmembrane region" description="Helical" evidence="2">
    <location>
        <begin position="12"/>
        <end position="32"/>
    </location>
</feature>
<dbReference type="InterPro" id="IPR021235">
    <property type="entry name" value="DUF2637"/>
</dbReference>
<feature type="transmembrane region" description="Helical" evidence="2">
    <location>
        <begin position="84"/>
        <end position="104"/>
    </location>
</feature>
<evidence type="ECO:0000313" key="4">
    <source>
        <dbReference type="EMBL" id="MBB5474750.1"/>
    </source>
</evidence>
<dbReference type="RefSeq" id="WP_146839195.1">
    <property type="nucleotide sequence ID" value="NZ_BJVQ01000048.1"/>
</dbReference>
<feature type="compositionally biased region" description="Low complexity" evidence="1">
    <location>
        <begin position="157"/>
        <end position="170"/>
    </location>
</feature>
<dbReference type="Proteomes" id="UP000321723">
    <property type="component" value="Unassembled WGS sequence"/>
</dbReference>
<dbReference type="Pfam" id="PF10935">
    <property type="entry name" value="DUF2637"/>
    <property type="match status" value="1"/>
</dbReference>
<evidence type="ECO:0000256" key="2">
    <source>
        <dbReference type="SAM" id="Phobius"/>
    </source>
</evidence>
<dbReference type="AlphaFoldDB" id="A0A511FGS1"/>
<keyword evidence="2" id="KW-0472">Membrane</keyword>
<proteinExistence type="predicted"/>